<evidence type="ECO:0000256" key="2">
    <source>
        <dbReference type="ARBA" id="ARBA00010790"/>
    </source>
</evidence>
<dbReference type="GO" id="GO:0016491">
    <property type="term" value="F:oxidoreductase activity"/>
    <property type="evidence" value="ECO:0007669"/>
    <property type="project" value="UniProtKB-KW"/>
</dbReference>
<keyword evidence="4" id="KW-0274">FAD</keyword>
<evidence type="ECO:0000313" key="7">
    <source>
        <dbReference type="EMBL" id="KAB8077465.1"/>
    </source>
</evidence>
<evidence type="ECO:0000256" key="6">
    <source>
        <dbReference type="SAM" id="SignalP"/>
    </source>
</evidence>
<dbReference type="InterPro" id="IPR036188">
    <property type="entry name" value="FAD/NAD-bd_sf"/>
</dbReference>
<dbReference type="PANTHER" id="PTHR11552">
    <property type="entry name" value="GLUCOSE-METHANOL-CHOLINE GMC OXIDOREDUCTASE"/>
    <property type="match status" value="1"/>
</dbReference>
<evidence type="ECO:0000256" key="3">
    <source>
        <dbReference type="ARBA" id="ARBA00022630"/>
    </source>
</evidence>
<keyword evidence="6" id="KW-0732">Signal</keyword>
<dbReference type="OrthoDB" id="4495024at2759"/>
<dbReference type="Proteomes" id="UP000326565">
    <property type="component" value="Unassembled WGS sequence"/>
</dbReference>
<protein>
    <submittedName>
        <fullName evidence="7">Uncharacterized protein</fullName>
    </submittedName>
</protein>
<evidence type="ECO:0000256" key="1">
    <source>
        <dbReference type="ARBA" id="ARBA00001974"/>
    </source>
</evidence>
<evidence type="ECO:0000313" key="8">
    <source>
        <dbReference type="Proteomes" id="UP000326565"/>
    </source>
</evidence>
<keyword evidence="8" id="KW-1185">Reference proteome</keyword>
<accession>A0A5N5XBF5</accession>
<name>A0A5N5XBF5_9EURO</name>
<sequence length="472" mass="51551">MLLPWLALLVASTTATDYDHIDVSEGTSGLVAANRPSEKPFVLALTSACSGTSPLDWTYETIPQAFGRNVQAMHAGKSLGAQKIGNDGRSWDDLFPYYMKQEDVSYPNHTQIEAGTTIDLMYHGFQGRVAGWSVINPTSASIGILANPGINSGSMRDFGLHPSTTDGQNVCSGAARAYYWPYSMRPNLCLNTLANRITATAMECEGQDNKKQVIRAKREIILAASALRCSAILEHSSASNPHILNKLGIPVHLDLPSVITLNNQNMTGTRIIMFVSASDIFGPSTESVVASVRSRLAEYTELSANQSNGAMKAGDLRKLFEVQYDLIFNHNISMTEFSLLPFARGNVHIVLTDTRVLPPVNPNFGILEWDVQVQIAMSKFLQRGYRTRPLKEVFANEALPGLEAVPPTEQSSMLPRSIADVGDIQLKAHRTANVRAVDASIQPMQLSGHPTGNLYAVAERVADFIKTYQARV</sequence>
<dbReference type="AlphaFoldDB" id="A0A5N5XBF5"/>
<dbReference type="Gene3D" id="3.50.50.60">
    <property type="entry name" value="FAD/NAD(P)-binding domain"/>
    <property type="match status" value="2"/>
</dbReference>
<evidence type="ECO:0000256" key="4">
    <source>
        <dbReference type="ARBA" id="ARBA00022827"/>
    </source>
</evidence>
<dbReference type="InterPro" id="IPR012132">
    <property type="entry name" value="GMC_OxRdtase"/>
</dbReference>
<proteinExistence type="inferred from homology"/>
<comment type="cofactor">
    <cofactor evidence="1">
        <name>FAD</name>
        <dbReference type="ChEBI" id="CHEBI:57692"/>
    </cofactor>
</comment>
<dbReference type="SUPFAM" id="SSF54373">
    <property type="entry name" value="FAD-linked reductases, C-terminal domain"/>
    <property type="match status" value="1"/>
</dbReference>
<feature type="chain" id="PRO_5024923225" evidence="6">
    <location>
        <begin position="16"/>
        <end position="472"/>
    </location>
</feature>
<dbReference type="EMBL" id="ML732168">
    <property type="protein sequence ID" value="KAB8077465.1"/>
    <property type="molecule type" value="Genomic_DNA"/>
</dbReference>
<dbReference type="PANTHER" id="PTHR11552:SF201">
    <property type="entry name" value="GLUCOSE-METHANOL-CHOLINE OXIDOREDUCTASE N-TERMINAL DOMAIN-CONTAINING PROTEIN"/>
    <property type="match status" value="1"/>
</dbReference>
<dbReference type="SUPFAM" id="SSF51905">
    <property type="entry name" value="FAD/NAD(P)-binding domain"/>
    <property type="match status" value="1"/>
</dbReference>
<dbReference type="Gene3D" id="3.30.560.10">
    <property type="entry name" value="Glucose Oxidase, domain 3"/>
    <property type="match status" value="1"/>
</dbReference>
<feature type="signal peptide" evidence="6">
    <location>
        <begin position="1"/>
        <end position="15"/>
    </location>
</feature>
<dbReference type="PIRSF" id="PIRSF000137">
    <property type="entry name" value="Alcohol_oxidase"/>
    <property type="match status" value="1"/>
</dbReference>
<reference evidence="7 8" key="1">
    <citation type="submission" date="2019-04" db="EMBL/GenBank/DDBJ databases">
        <title>Friends and foes A comparative genomics study of 23 Aspergillus species from section Flavi.</title>
        <authorList>
            <consortium name="DOE Joint Genome Institute"/>
            <person name="Kjaerbolling I."/>
            <person name="Vesth T."/>
            <person name="Frisvad J.C."/>
            <person name="Nybo J.L."/>
            <person name="Theobald S."/>
            <person name="Kildgaard S."/>
            <person name="Isbrandt T."/>
            <person name="Kuo A."/>
            <person name="Sato A."/>
            <person name="Lyhne E.K."/>
            <person name="Kogle M.E."/>
            <person name="Wiebenga A."/>
            <person name="Kun R.S."/>
            <person name="Lubbers R.J."/>
            <person name="Makela M.R."/>
            <person name="Barry K."/>
            <person name="Chovatia M."/>
            <person name="Clum A."/>
            <person name="Daum C."/>
            <person name="Haridas S."/>
            <person name="He G."/>
            <person name="LaButti K."/>
            <person name="Lipzen A."/>
            <person name="Mondo S."/>
            <person name="Riley R."/>
            <person name="Salamov A."/>
            <person name="Simmons B.A."/>
            <person name="Magnuson J.K."/>
            <person name="Henrissat B."/>
            <person name="Mortensen U.H."/>
            <person name="Larsen T.O."/>
            <person name="Devries R.P."/>
            <person name="Grigoriev I.V."/>
            <person name="Machida M."/>
            <person name="Baker S.E."/>
            <person name="Andersen M.R."/>
        </authorList>
    </citation>
    <scope>NUCLEOTIDE SEQUENCE [LARGE SCALE GENOMIC DNA]</scope>
    <source>
        <strain evidence="7 8">CBS 151.66</strain>
    </source>
</reference>
<comment type="similarity">
    <text evidence="2">Belongs to the GMC oxidoreductase family.</text>
</comment>
<gene>
    <name evidence="7" type="ORF">BDV29DRAFT_188672</name>
</gene>
<evidence type="ECO:0000256" key="5">
    <source>
        <dbReference type="ARBA" id="ARBA00023002"/>
    </source>
</evidence>
<organism evidence="7 8">
    <name type="scientific">Aspergillus leporis</name>
    <dbReference type="NCBI Taxonomy" id="41062"/>
    <lineage>
        <taxon>Eukaryota</taxon>
        <taxon>Fungi</taxon>
        <taxon>Dikarya</taxon>
        <taxon>Ascomycota</taxon>
        <taxon>Pezizomycotina</taxon>
        <taxon>Eurotiomycetes</taxon>
        <taxon>Eurotiomycetidae</taxon>
        <taxon>Eurotiales</taxon>
        <taxon>Aspergillaceae</taxon>
        <taxon>Aspergillus</taxon>
        <taxon>Aspergillus subgen. Circumdati</taxon>
    </lineage>
</organism>
<keyword evidence="3" id="KW-0285">Flavoprotein</keyword>
<dbReference type="GO" id="GO:0050660">
    <property type="term" value="F:flavin adenine dinucleotide binding"/>
    <property type="evidence" value="ECO:0007669"/>
    <property type="project" value="InterPro"/>
</dbReference>
<keyword evidence="5" id="KW-0560">Oxidoreductase</keyword>